<accession>Q3A025</accession>
<dbReference type="eggNOG" id="COG0346">
    <property type="taxonomic scope" value="Bacteria"/>
</dbReference>
<reference evidence="2 3" key="2">
    <citation type="journal article" date="2012" name="BMC Genomics">
        <title>The genome of Pelobacter carbinolicus reveals surprising metabolic capabilities and physiological features.</title>
        <authorList>
            <person name="Aklujkar M."/>
            <person name="Haveman S.A."/>
            <person name="Didonato R.Jr."/>
            <person name="Chertkov O."/>
            <person name="Han C.S."/>
            <person name="Land M.L."/>
            <person name="Brown P."/>
            <person name="Lovley D.R."/>
        </authorList>
    </citation>
    <scope>NUCLEOTIDE SEQUENCE [LARGE SCALE GENOMIC DNA]</scope>
    <source>
        <strain evidence="3">DSM 2380 / NBRC 103641 / GraBd1</strain>
    </source>
</reference>
<dbReference type="RefSeq" id="WP_011342841.1">
    <property type="nucleotide sequence ID" value="NC_007498.2"/>
</dbReference>
<keyword evidence="3" id="KW-1185">Reference proteome</keyword>
<reference evidence="3" key="1">
    <citation type="submission" date="2005-10" db="EMBL/GenBank/DDBJ databases">
        <title>Complete sequence of Pelobacter carbinolicus DSM 2380.</title>
        <authorList>
            <person name="Copeland A."/>
            <person name="Lucas S."/>
            <person name="Lapidus A."/>
            <person name="Barry K."/>
            <person name="Detter J.C."/>
            <person name="Glavina T."/>
            <person name="Hammon N."/>
            <person name="Israni S."/>
            <person name="Pitluck S."/>
            <person name="Chertkov O."/>
            <person name="Schmutz J."/>
            <person name="Larimer F."/>
            <person name="Land M."/>
            <person name="Kyrpides N."/>
            <person name="Ivanova N."/>
            <person name="Richardson P."/>
        </authorList>
    </citation>
    <scope>NUCLEOTIDE SEQUENCE [LARGE SCALE GENOMIC DNA]</scope>
    <source>
        <strain evidence="3">DSM 2380 / NBRC 103641 / GraBd1</strain>
    </source>
</reference>
<dbReference type="AlphaFoldDB" id="Q3A025"/>
<evidence type="ECO:0000259" key="1">
    <source>
        <dbReference type="PROSITE" id="PS51819"/>
    </source>
</evidence>
<sequence>MKIPRITMVSLGVNNLIQATEFYKQVLNTSPNTSSDAITFIELPGVWLALYPLDKLAADISPDVPTTRNAFSGITLAHNAQSKDEVVAIMERAKAAGAQIVKEAQDTFWGGFSGYFSDLDGYYWEVAWGPMFEFDDNGNMKLSESV</sequence>
<dbReference type="Proteomes" id="UP000002534">
    <property type="component" value="Chromosome"/>
</dbReference>
<evidence type="ECO:0000313" key="3">
    <source>
        <dbReference type="Proteomes" id="UP000002534"/>
    </source>
</evidence>
<dbReference type="HOGENOM" id="CLU_046006_18_0_7"/>
<keyword evidence="2" id="KW-0223">Dioxygenase</keyword>
<dbReference type="EMBL" id="CP000142">
    <property type="protein sequence ID" value="ABA90282.1"/>
    <property type="molecule type" value="Genomic_DNA"/>
</dbReference>
<organism evidence="2 3">
    <name type="scientific">Syntrophotalea carbinolica (strain DSM 2380 / NBRC 103641 / GraBd1)</name>
    <name type="common">Pelobacter carbinolicus</name>
    <dbReference type="NCBI Taxonomy" id="338963"/>
    <lineage>
        <taxon>Bacteria</taxon>
        <taxon>Pseudomonadati</taxon>
        <taxon>Thermodesulfobacteriota</taxon>
        <taxon>Desulfuromonadia</taxon>
        <taxon>Desulfuromonadales</taxon>
        <taxon>Syntrophotaleaceae</taxon>
        <taxon>Syntrophotalea</taxon>
    </lineage>
</organism>
<dbReference type="Gene3D" id="3.10.180.10">
    <property type="entry name" value="2,3-Dihydroxybiphenyl 1,2-Dioxygenase, domain 1"/>
    <property type="match status" value="1"/>
</dbReference>
<dbReference type="InterPro" id="IPR004360">
    <property type="entry name" value="Glyas_Fos-R_dOase_dom"/>
</dbReference>
<dbReference type="PANTHER" id="PTHR36503:SF1">
    <property type="entry name" value="BLR2520 PROTEIN"/>
    <property type="match status" value="1"/>
</dbReference>
<dbReference type="STRING" id="338963.Pcar_3047"/>
<dbReference type="SUPFAM" id="SSF54593">
    <property type="entry name" value="Glyoxalase/Bleomycin resistance protein/Dihydroxybiphenyl dioxygenase"/>
    <property type="match status" value="1"/>
</dbReference>
<dbReference type="OrthoDB" id="9797663at2"/>
<dbReference type="PROSITE" id="PS51819">
    <property type="entry name" value="VOC"/>
    <property type="match status" value="1"/>
</dbReference>
<dbReference type="GO" id="GO:0051213">
    <property type="term" value="F:dioxygenase activity"/>
    <property type="evidence" value="ECO:0007669"/>
    <property type="project" value="UniProtKB-KW"/>
</dbReference>
<feature type="domain" description="VOC" evidence="1">
    <location>
        <begin position="5"/>
        <end position="129"/>
    </location>
</feature>
<name>Q3A025_SYNC1</name>
<dbReference type="InterPro" id="IPR029068">
    <property type="entry name" value="Glyas_Bleomycin-R_OHBP_Dase"/>
</dbReference>
<gene>
    <name evidence="2" type="ordered locus">Pcar_3047</name>
</gene>
<protein>
    <submittedName>
        <fullName evidence="2">Glyoxalase/bleomycin resistance protein/dioxygenase superfamily protein</fullName>
    </submittedName>
</protein>
<evidence type="ECO:0000313" key="2">
    <source>
        <dbReference type="EMBL" id="ABA90282.1"/>
    </source>
</evidence>
<dbReference type="CDD" id="cd07251">
    <property type="entry name" value="VOC_like"/>
    <property type="match status" value="1"/>
</dbReference>
<dbReference type="KEGG" id="pca:Pcar_3047"/>
<dbReference type="PANTHER" id="PTHR36503">
    <property type="entry name" value="BLR2520 PROTEIN"/>
    <property type="match status" value="1"/>
</dbReference>
<keyword evidence="2" id="KW-0560">Oxidoreductase</keyword>
<proteinExistence type="predicted"/>
<dbReference type="InterPro" id="IPR037523">
    <property type="entry name" value="VOC_core"/>
</dbReference>
<dbReference type="Pfam" id="PF00903">
    <property type="entry name" value="Glyoxalase"/>
    <property type="match status" value="1"/>
</dbReference>